<dbReference type="InterPro" id="IPR001486">
    <property type="entry name" value="Hemoglobin_trunc"/>
</dbReference>
<keyword evidence="4" id="KW-0001">2Fe-2S</keyword>
<dbReference type="Gene3D" id="3.10.20.30">
    <property type="match status" value="1"/>
</dbReference>
<feature type="compositionally biased region" description="Basic and acidic residues" evidence="11">
    <location>
        <begin position="86"/>
        <end position="97"/>
    </location>
</feature>
<evidence type="ECO:0000256" key="9">
    <source>
        <dbReference type="ARBA" id="ARBA00034078"/>
    </source>
</evidence>
<dbReference type="InterPro" id="IPR001041">
    <property type="entry name" value="2Fe-2S_ferredoxin-type"/>
</dbReference>
<dbReference type="GO" id="GO:0046872">
    <property type="term" value="F:metal ion binding"/>
    <property type="evidence" value="ECO:0007669"/>
    <property type="project" value="UniProtKB-KW"/>
</dbReference>
<keyword evidence="3 10" id="KW-0349">Heme</keyword>
<gene>
    <name evidence="13" type="ORF">CLH62_20355</name>
</gene>
<evidence type="ECO:0000256" key="7">
    <source>
        <dbReference type="ARBA" id="ARBA00023004"/>
    </source>
</evidence>
<dbReference type="CDD" id="cd00454">
    <property type="entry name" value="TrHb1_N"/>
    <property type="match status" value="1"/>
</dbReference>
<dbReference type="Pfam" id="PF00111">
    <property type="entry name" value="Fer2"/>
    <property type="match status" value="1"/>
</dbReference>
<evidence type="ECO:0000256" key="11">
    <source>
        <dbReference type="SAM" id="MobiDB-lite"/>
    </source>
</evidence>
<dbReference type="EMBL" id="NTFI01000013">
    <property type="protein sequence ID" value="PHQ23634.1"/>
    <property type="molecule type" value="Genomic_DNA"/>
</dbReference>
<dbReference type="AlphaFoldDB" id="A0A2G1VA66"/>
<dbReference type="Gene3D" id="1.10.490.10">
    <property type="entry name" value="Globins"/>
    <property type="match status" value="1"/>
</dbReference>
<dbReference type="Pfam" id="PF01152">
    <property type="entry name" value="Bac_globin"/>
    <property type="match status" value="1"/>
</dbReference>
<feature type="domain" description="2Fe-2S ferredoxin-type" evidence="12">
    <location>
        <begin position="1"/>
        <end position="88"/>
    </location>
</feature>
<evidence type="ECO:0000256" key="4">
    <source>
        <dbReference type="ARBA" id="ARBA00022714"/>
    </source>
</evidence>
<dbReference type="InterPro" id="IPR036010">
    <property type="entry name" value="2Fe-2S_ferredoxin-like_sf"/>
</dbReference>
<reference evidence="13 14" key="1">
    <citation type="submission" date="2017-09" db="EMBL/GenBank/DDBJ databases">
        <title>The draft genome sequences of Marinobacter guineae M3B.</title>
        <authorList>
            <person name="Cao J."/>
        </authorList>
    </citation>
    <scope>NUCLEOTIDE SEQUENCE [LARGE SCALE GENOMIC DNA]</scope>
    <source>
        <strain evidence="13 14">M3B</strain>
    </source>
</reference>
<keyword evidence="7 10" id="KW-0408">Iron</keyword>
<comment type="similarity">
    <text evidence="1">Belongs to the 2Fe2S plant-type ferredoxin family.</text>
</comment>
<evidence type="ECO:0000256" key="2">
    <source>
        <dbReference type="ARBA" id="ARBA00022448"/>
    </source>
</evidence>
<dbReference type="CDD" id="cd00207">
    <property type="entry name" value="fer2"/>
    <property type="match status" value="1"/>
</dbReference>
<sequence>MFKIKYLGNSYHCDSGETILDAMLRQGVDFPFSCRKGSCHACLHIAEEGTLPPESQKGLSDDQINQGLFLPCCCKPIDSLSIAPKNTRDRGNKRADTHQNNTVLSPDPEMWEALENGRVLSAILDDFYTAAFSDERLSPFFHDVTRQRAQEKQYLFLRKKFTGEKVYFGDRPRNAHHWMVISNDLFDYREALMVDCLKRHGLPDHLVARWVALENSFRPDIVKDKPWNRKIGDMEIPVSGFGEITLDIGSICDSCGSEIAQGETVRYQLRLGTLYCPDCMYSLREE</sequence>
<dbReference type="GO" id="GO:0020037">
    <property type="term" value="F:heme binding"/>
    <property type="evidence" value="ECO:0007669"/>
    <property type="project" value="InterPro"/>
</dbReference>
<protein>
    <recommendedName>
        <fullName evidence="12">2Fe-2S ferredoxin-type domain-containing protein</fullName>
    </recommendedName>
</protein>
<dbReference type="SUPFAM" id="SSF46458">
    <property type="entry name" value="Globin-like"/>
    <property type="match status" value="1"/>
</dbReference>
<keyword evidence="6" id="KW-0249">Electron transport</keyword>
<dbReference type="Proteomes" id="UP000229044">
    <property type="component" value="Unassembled WGS sequence"/>
</dbReference>
<dbReference type="InterPro" id="IPR009050">
    <property type="entry name" value="Globin-like_sf"/>
</dbReference>
<keyword evidence="5 10" id="KW-0479">Metal-binding</keyword>
<name>A0A2G1VA66_9GAMM</name>
<evidence type="ECO:0000256" key="6">
    <source>
        <dbReference type="ARBA" id="ARBA00022982"/>
    </source>
</evidence>
<organism evidence="13 14">
    <name type="scientific">Marinobacter guineae</name>
    <dbReference type="NCBI Taxonomy" id="432303"/>
    <lineage>
        <taxon>Bacteria</taxon>
        <taxon>Pseudomonadati</taxon>
        <taxon>Pseudomonadota</taxon>
        <taxon>Gammaproteobacteria</taxon>
        <taxon>Pseudomonadales</taxon>
        <taxon>Marinobacteraceae</taxon>
        <taxon>Marinobacter</taxon>
    </lineage>
</organism>
<keyword evidence="8" id="KW-0411">Iron-sulfur</keyword>
<dbReference type="RefSeq" id="WP_099620004.1">
    <property type="nucleotide sequence ID" value="NZ_KZ319345.1"/>
</dbReference>
<keyword evidence="2" id="KW-0813">Transport</keyword>
<dbReference type="PANTHER" id="PTHR43112">
    <property type="entry name" value="FERREDOXIN"/>
    <property type="match status" value="1"/>
</dbReference>
<evidence type="ECO:0000256" key="10">
    <source>
        <dbReference type="PIRSR" id="PIRSR601486-1"/>
    </source>
</evidence>
<feature type="binding site" description="distal binding residue" evidence="10">
    <location>
        <position position="176"/>
    </location>
    <ligand>
        <name>heme</name>
        <dbReference type="ChEBI" id="CHEBI:30413"/>
    </ligand>
    <ligandPart>
        <name>Fe</name>
        <dbReference type="ChEBI" id="CHEBI:18248"/>
    </ligandPart>
</feature>
<evidence type="ECO:0000256" key="3">
    <source>
        <dbReference type="ARBA" id="ARBA00022617"/>
    </source>
</evidence>
<dbReference type="SUPFAM" id="SSF54292">
    <property type="entry name" value="2Fe-2S ferredoxin-like"/>
    <property type="match status" value="1"/>
</dbReference>
<dbReference type="PANTHER" id="PTHR43112:SF3">
    <property type="entry name" value="FERREDOXIN-2, CHLOROPLASTIC"/>
    <property type="match status" value="1"/>
</dbReference>
<dbReference type="GO" id="GO:0051537">
    <property type="term" value="F:2 iron, 2 sulfur cluster binding"/>
    <property type="evidence" value="ECO:0007669"/>
    <property type="project" value="UniProtKB-KW"/>
</dbReference>
<evidence type="ECO:0000256" key="1">
    <source>
        <dbReference type="ARBA" id="ARBA00007874"/>
    </source>
</evidence>
<dbReference type="OrthoDB" id="9796486at2"/>
<proteinExistence type="inferred from homology"/>
<evidence type="ECO:0000313" key="13">
    <source>
        <dbReference type="EMBL" id="PHQ23634.1"/>
    </source>
</evidence>
<dbReference type="PROSITE" id="PS51085">
    <property type="entry name" value="2FE2S_FER_2"/>
    <property type="match status" value="1"/>
</dbReference>
<dbReference type="InterPro" id="IPR012675">
    <property type="entry name" value="Beta-grasp_dom_sf"/>
</dbReference>
<evidence type="ECO:0000256" key="8">
    <source>
        <dbReference type="ARBA" id="ARBA00023014"/>
    </source>
</evidence>
<evidence type="ECO:0000256" key="5">
    <source>
        <dbReference type="ARBA" id="ARBA00022723"/>
    </source>
</evidence>
<feature type="region of interest" description="Disordered" evidence="11">
    <location>
        <begin position="85"/>
        <end position="104"/>
    </location>
</feature>
<keyword evidence="14" id="KW-1185">Reference proteome</keyword>
<comment type="caution">
    <text evidence="13">The sequence shown here is derived from an EMBL/GenBank/DDBJ whole genome shotgun (WGS) entry which is preliminary data.</text>
</comment>
<evidence type="ECO:0000259" key="12">
    <source>
        <dbReference type="PROSITE" id="PS51085"/>
    </source>
</evidence>
<comment type="cofactor">
    <cofactor evidence="9">
        <name>[2Fe-2S] cluster</name>
        <dbReference type="ChEBI" id="CHEBI:190135"/>
    </cofactor>
</comment>
<accession>A0A2G1VA66</accession>
<dbReference type="GO" id="GO:0019825">
    <property type="term" value="F:oxygen binding"/>
    <property type="evidence" value="ECO:0007669"/>
    <property type="project" value="InterPro"/>
</dbReference>
<evidence type="ECO:0000313" key="14">
    <source>
        <dbReference type="Proteomes" id="UP000229044"/>
    </source>
</evidence>
<dbReference type="InterPro" id="IPR012292">
    <property type="entry name" value="Globin/Proto"/>
</dbReference>